<dbReference type="PROSITE" id="PS51643">
    <property type="entry name" value="HD_CAS3"/>
    <property type="match status" value="1"/>
</dbReference>
<dbReference type="EMBL" id="JAQOMS010000002">
    <property type="protein sequence ID" value="MDC2888534.1"/>
    <property type="molecule type" value="Genomic_DNA"/>
</dbReference>
<evidence type="ECO:0000256" key="3">
    <source>
        <dbReference type="ARBA" id="ARBA00022723"/>
    </source>
</evidence>
<dbReference type="RefSeq" id="WP_272180135.1">
    <property type="nucleotide sequence ID" value="NZ_JAQOMS010000002.1"/>
</dbReference>
<keyword evidence="3" id="KW-0479">Metal-binding</keyword>
<evidence type="ECO:0000313" key="7">
    <source>
        <dbReference type="EMBL" id="MDC2888534.1"/>
    </source>
</evidence>
<dbReference type="CDD" id="cd09641">
    <property type="entry name" value="Cas3''_I"/>
    <property type="match status" value="1"/>
</dbReference>
<evidence type="ECO:0000256" key="4">
    <source>
        <dbReference type="ARBA" id="ARBA00022801"/>
    </source>
</evidence>
<keyword evidence="8" id="KW-1185">Reference proteome</keyword>
<proteinExistence type="inferred from homology"/>
<evidence type="ECO:0000259" key="6">
    <source>
        <dbReference type="PROSITE" id="PS51643"/>
    </source>
</evidence>
<reference evidence="7 8" key="1">
    <citation type="submission" date="2023-01" db="EMBL/GenBank/DDBJ databases">
        <title>Psychrosphaera sp. nov., isolated from marine algae.</title>
        <authorList>
            <person name="Bayburt H."/>
            <person name="Choi B.J."/>
            <person name="Kim J.M."/>
            <person name="Choi D.G."/>
            <person name="Jeon C.O."/>
        </authorList>
    </citation>
    <scope>NUCLEOTIDE SEQUENCE [LARGE SCALE GENOMIC DNA]</scope>
    <source>
        <strain evidence="7 8">G1-22</strain>
    </source>
</reference>
<keyword evidence="7" id="KW-0255">Endonuclease</keyword>
<organism evidence="7 8">
    <name type="scientific">Psychrosphaera algicola</name>
    <dbReference type="NCBI Taxonomy" id="3023714"/>
    <lineage>
        <taxon>Bacteria</taxon>
        <taxon>Pseudomonadati</taxon>
        <taxon>Pseudomonadota</taxon>
        <taxon>Gammaproteobacteria</taxon>
        <taxon>Alteromonadales</taxon>
        <taxon>Pseudoalteromonadaceae</taxon>
        <taxon>Psychrosphaera</taxon>
    </lineage>
</organism>
<dbReference type="SUPFAM" id="SSF52540">
    <property type="entry name" value="P-loop containing nucleoside triphosphate hydrolases"/>
    <property type="match status" value="1"/>
</dbReference>
<dbReference type="InterPro" id="IPR006483">
    <property type="entry name" value="CRISPR-assoc_Cas3_HD"/>
</dbReference>
<name>A0ABT5FBW8_9GAMM</name>
<sequence length="396" mass="44851">MPYHCMDVAAVGKVLLAEDKLLTKDLAAFLEVTPKQLQSLLVFLLALHDLGKFASAFQKLYSTPNGELLKIESCFDYDGKNYRHDRMGLYFWNSLLEDFFTVVLGIDGYNRRTHADTSKNLMVLMNCMLGHHGEPINKQDPQSIKAFTEDQNLIAIREFYQELIEVLKLEFPIEKLAIKAWRRKLELVSWQIAGIAVLADWIGSDRYFFTYKSSPGSLNEYWQLTQQIAIKAVNSTDLDKAPLVKPFISIKEHFGYIATPLQQWAETVELDNSPQLFILEDVTGAGKTEAALALTHRLMATGSADGFYFGLPTMATSNAMFSRVAKHYLEMLDSTSDKQPSIVLAHGAREMNNVFSNAVRDAKFTSTYEDQNYDNTDSTATAQCNQWLADSRKKLY</sequence>
<keyword evidence="5" id="KW-0051">Antiviral defense</keyword>
<gene>
    <name evidence="7" type="ORF">PN838_06910</name>
</gene>
<dbReference type="Gene3D" id="1.10.3210.30">
    <property type="match status" value="1"/>
</dbReference>
<comment type="similarity">
    <text evidence="1">In the N-terminal section; belongs to the CRISPR-associated nuclease Cas3-HD family.</text>
</comment>
<feature type="domain" description="HD Cas3-type" evidence="6">
    <location>
        <begin position="1"/>
        <end position="202"/>
    </location>
</feature>
<accession>A0ABT5FBW8</accession>
<dbReference type="InterPro" id="IPR027417">
    <property type="entry name" value="P-loop_NTPase"/>
</dbReference>
<evidence type="ECO:0000256" key="2">
    <source>
        <dbReference type="ARBA" id="ARBA00009046"/>
    </source>
</evidence>
<dbReference type="InterPro" id="IPR038257">
    <property type="entry name" value="CRISPR-assoc_Cas3_HD_sf"/>
</dbReference>
<dbReference type="Pfam" id="PF18019">
    <property type="entry name" value="Cas3_HD"/>
    <property type="match status" value="1"/>
</dbReference>
<evidence type="ECO:0000256" key="5">
    <source>
        <dbReference type="ARBA" id="ARBA00023118"/>
    </source>
</evidence>
<comment type="similarity">
    <text evidence="2">In the central section; belongs to the CRISPR-associated helicase Cas3 family.</text>
</comment>
<evidence type="ECO:0000256" key="1">
    <source>
        <dbReference type="ARBA" id="ARBA00006847"/>
    </source>
</evidence>
<dbReference type="Proteomes" id="UP001528411">
    <property type="component" value="Unassembled WGS sequence"/>
</dbReference>
<evidence type="ECO:0000313" key="8">
    <source>
        <dbReference type="Proteomes" id="UP001528411"/>
    </source>
</evidence>
<keyword evidence="4" id="KW-0378">Hydrolase</keyword>
<protein>
    <submittedName>
        <fullName evidence="7">CRISPR-associated endonuclease Cas3</fullName>
    </submittedName>
</protein>
<comment type="caution">
    <text evidence="7">The sequence shown here is derived from an EMBL/GenBank/DDBJ whole genome shotgun (WGS) entry which is preliminary data.</text>
</comment>
<keyword evidence="7" id="KW-0540">Nuclease</keyword>
<dbReference type="GO" id="GO:0004519">
    <property type="term" value="F:endonuclease activity"/>
    <property type="evidence" value="ECO:0007669"/>
    <property type="project" value="UniProtKB-KW"/>
</dbReference>
<dbReference type="NCBIfam" id="TIGR01596">
    <property type="entry name" value="cas3_HD"/>
    <property type="match status" value="1"/>
</dbReference>